<sequence>MTSLLKLAGIAHSTYYYILKQMNRPDPDASLKAEIKAIDNEHQGRYGYRCSQGELRNRGIKVNHNKVQRIMQERFKKHSPYKEI</sequence>
<comment type="caution">
    <text evidence="2">The sequence shown here is derived from an EMBL/GenBank/DDBJ whole genome shotgun (WGS) entry which is preliminary data.</text>
</comment>
<accession>A0ABU0AQA3</accession>
<evidence type="ECO:0000313" key="3">
    <source>
        <dbReference type="Proteomes" id="UP001238088"/>
    </source>
</evidence>
<feature type="domain" description="HTH-like" evidence="1">
    <location>
        <begin position="29"/>
        <end position="73"/>
    </location>
</feature>
<proteinExistence type="predicted"/>
<protein>
    <recommendedName>
        <fullName evidence="1">HTH-like domain-containing protein</fullName>
    </recommendedName>
</protein>
<dbReference type="InterPro" id="IPR025948">
    <property type="entry name" value="HTH-like_dom"/>
</dbReference>
<keyword evidence="3" id="KW-1185">Reference proteome</keyword>
<reference evidence="2 3" key="1">
    <citation type="submission" date="2023-07" db="EMBL/GenBank/DDBJ databases">
        <title>Genomic Encyclopedia of Type Strains, Phase IV (KMG-IV): sequencing the most valuable type-strain genomes for metagenomic binning, comparative biology and taxonomic classification.</title>
        <authorList>
            <person name="Goeker M."/>
        </authorList>
    </citation>
    <scope>NUCLEOTIDE SEQUENCE [LARGE SCALE GENOMIC DNA]</scope>
    <source>
        <strain evidence="2 3">DSM 23494</strain>
    </source>
</reference>
<dbReference type="EMBL" id="JAUSUB010000040">
    <property type="protein sequence ID" value="MDQ0273449.1"/>
    <property type="molecule type" value="Genomic_DNA"/>
</dbReference>
<evidence type="ECO:0000313" key="2">
    <source>
        <dbReference type="EMBL" id="MDQ0273449.1"/>
    </source>
</evidence>
<organism evidence="2 3">
    <name type="scientific">Cytobacillus purgationiresistens</name>
    <dbReference type="NCBI Taxonomy" id="863449"/>
    <lineage>
        <taxon>Bacteria</taxon>
        <taxon>Bacillati</taxon>
        <taxon>Bacillota</taxon>
        <taxon>Bacilli</taxon>
        <taxon>Bacillales</taxon>
        <taxon>Bacillaceae</taxon>
        <taxon>Cytobacillus</taxon>
    </lineage>
</organism>
<name>A0ABU0AQA3_9BACI</name>
<evidence type="ECO:0000259" key="1">
    <source>
        <dbReference type="Pfam" id="PF13276"/>
    </source>
</evidence>
<gene>
    <name evidence="2" type="ORF">J2S17_005381</name>
</gene>
<dbReference type="Proteomes" id="UP001238088">
    <property type="component" value="Unassembled WGS sequence"/>
</dbReference>
<dbReference type="Pfam" id="PF13276">
    <property type="entry name" value="HTH_21"/>
    <property type="match status" value="1"/>
</dbReference>